<evidence type="ECO:0000256" key="6">
    <source>
        <dbReference type="ARBA" id="ARBA00035197"/>
    </source>
</evidence>
<sequence>MIQKEDRNKKRKKRHLRVRNKVVGSPQCPRLNVFRSSKNIYAQLIDDEAGKTLVSASTLDSTFQESGISSGTVPAAEKVGELIAERAIEKGYKRVVFDRGGYLYHGRVQALAEGARKGGLQF</sequence>
<evidence type="ECO:0000256" key="7">
    <source>
        <dbReference type="HAMAP-Rule" id="MF_01337"/>
    </source>
</evidence>
<dbReference type="PANTHER" id="PTHR12899:SF3">
    <property type="entry name" value="LARGE RIBOSOMAL SUBUNIT PROTEIN UL18M"/>
    <property type="match status" value="1"/>
</dbReference>
<dbReference type="Proteomes" id="UP000184476">
    <property type="component" value="Unassembled WGS sequence"/>
</dbReference>
<comment type="subunit">
    <text evidence="7">Part of the 50S ribosomal subunit; part of the 5S rRNA/L5/L18/L25 subcomplex. Contacts the 5S and 23S rRNAs.</text>
</comment>
<protein>
    <recommendedName>
        <fullName evidence="6 7">Large ribosomal subunit protein uL18</fullName>
    </recommendedName>
</protein>
<comment type="function">
    <text evidence="7">This is one of the proteins that bind and probably mediate the attachment of the 5S RNA into the large ribosomal subunit, where it forms part of the central protuberance.</text>
</comment>
<dbReference type="CDD" id="cd00432">
    <property type="entry name" value="Ribosomal_L18_L5e"/>
    <property type="match status" value="1"/>
</dbReference>
<keyword evidence="3 7" id="KW-0694">RNA-binding</keyword>
<keyword evidence="9" id="KW-1185">Reference proteome</keyword>
<dbReference type="GO" id="GO:0008097">
    <property type="term" value="F:5S rRNA binding"/>
    <property type="evidence" value="ECO:0007669"/>
    <property type="project" value="TreeGrafter"/>
</dbReference>
<comment type="similarity">
    <text evidence="1 7">Belongs to the universal ribosomal protein uL18 family.</text>
</comment>
<evidence type="ECO:0000313" key="8">
    <source>
        <dbReference type="EMBL" id="SHF10177.1"/>
    </source>
</evidence>
<keyword evidence="2 7" id="KW-0699">rRNA-binding</keyword>
<evidence type="ECO:0000313" key="9">
    <source>
        <dbReference type="Proteomes" id="UP000184476"/>
    </source>
</evidence>
<keyword evidence="5 7" id="KW-0687">Ribonucleoprotein</keyword>
<name>A0A1M4YX97_9BACL</name>
<dbReference type="Gene3D" id="3.30.420.100">
    <property type="match status" value="1"/>
</dbReference>
<dbReference type="HAMAP" id="MF_01337_B">
    <property type="entry name" value="Ribosomal_uL18_B"/>
    <property type="match status" value="1"/>
</dbReference>
<proteinExistence type="inferred from homology"/>
<dbReference type="STRING" id="112248.SAMN05444392_107193"/>
<evidence type="ECO:0000256" key="2">
    <source>
        <dbReference type="ARBA" id="ARBA00022730"/>
    </source>
</evidence>
<dbReference type="InterPro" id="IPR057268">
    <property type="entry name" value="Ribosomal_L18"/>
</dbReference>
<keyword evidence="4 7" id="KW-0689">Ribosomal protein</keyword>
<accession>A0A1M4YX97</accession>
<dbReference type="GO" id="GO:0003735">
    <property type="term" value="F:structural constituent of ribosome"/>
    <property type="evidence" value="ECO:0007669"/>
    <property type="project" value="InterPro"/>
</dbReference>
<dbReference type="OrthoDB" id="9810939at2"/>
<dbReference type="AlphaFoldDB" id="A0A1M4YX97"/>
<dbReference type="GO" id="GO:0022625">
    <property type="term" value="C:cytosolic large ribosomal subunit"/>
    <property type="evidence" value="ECO:0007669"/>
    <property type="project" value="TreeGrafter"/>
</dbReference>
<dbReference type="InterPro" id="IPR005484">
    <property type="entry name" value="Ribosomal_uL18_bac/plant/anim"/>
</dbReference>
<evidence type="ECO:0000256" key="1">
    <source>
        <dbReference type="ARBA" id="ARBA00007116"/>
    </source>
</evidence>
<dbReference type="EMBL" id="FQVL01000007">
    <property type="protein sequence ID" value="SHF10177.1"/>
    <property type="molecule type" value="Genomic_DNA"/>
</dbReference>
<evidence type="ECO:0000256" key="3">
    <source>
        <dbReference type="ARBA" id="ARBA00022884"/>
    </source>
</evidence>
<dbReference type="GO" id="GO:0006412">
    <property type="term" value="P:translation"/>
    <property type="evidence" value="ECO:0007669"/>
    <property type="project" value="UniProtKB-UniRule"/>
</dbReference>
<dbReference type="Pfam" id="PF00861">
    <property type="entry name" value="Ribosomal_L18p"/>
    <property type="match status" value="1"/>
</dbReference>
<evidence type="ECO:0000256" key="5">
    <source>
        <dbReference type="ARBA" id="ARBA00023274"/>
    </source>
</evidence>
<organism evidence="8 9">
    <name type="scientific">Seinonella peptonophila</name>
    <dbReference type="NCBI Taxonomy" id="112248"/>
    <lineage>
        <taxon>Bacteria</taxon>
        <taxon>Bacillati</taxon>
        <taxon>Bacillota</taxon>
        <taxon>Bacilli</taxon>
        <taxon>Bacillales</taxon>
        <taxon>Thermoactinomycetaceae</taxon>
        <taxon>Seinonella</taxon>
    </lineage>
</organism>
<dbReference type="FunFam" id="3.30.420.100:FF:000001">
    <property type="entry name" value="50S ribosomal protein L18"/>
    <property type="match status" value="1"/>
</dbReference>
<evidence type="ECO:0000256" key="4">
    <source>
        <dbReference type="ARBA" id="ARBA00022980"/>
    </source>
</evidence>
<dbReference type="RefSeq" id="WP_073155194.1">
    <property type="nucleotide sequence ID" value="NZ_FQVL01000007.1"/>
</dbReference>
<dbReference type="PANTHER" id="PTHR12899">
    <property type="entry name" value="39S RIBOSOMAL PROTEIN L18, MITOCHONDRIAL"/>
    <property type="match status" value="1"/>
</dbReference>
<reference evidence="8 9" key="1">
    <citation type="submission" date="2016-11" db="EMBL/GenBank/DDBJ databases">
        <authorList>
            <person name="Jaros S."/>
            <person name="Januszkiewicz K."/>
            <person name="Wedrychowicz H."/>
        </authorList>
    </citation>
    <scope>NUCLEOTIDE SEQUENCE [LARGE SCALE GENOMIC DNA]</scope>
    <source>
        <strain evidence="8 9">DSM 44666</strain>
    </source>
</reference>
<dbReference type="NCBIfam" id="TIGR00060">
    <property type="entry name" value="L18_bact"/>
    <property type="match status" value="1"/>
</dbReference>
<gene>
    <name evidence="7" type="primary">rplR</name>
    <name evidence="8" type="ORF">SAMN05444392_107193</name>
</gene>
<dbReference type="InterPro" id="IPR004389">
    <property type="entry name" value="Ribosomal_uL18_bac-type"/>
</dbReference>
<dbReference type="SUPFAM" id="SSF53137">
    <property type="entry name" value="Translational machinery components"/>
    <property type="match status" value="1"/>
</dbReference>